<dbReference type="PROSITE" id="PS00211">
    <property type="entry name" value="ABC_TRANSPORTER_1"/>
    <property type="match status" value="1"/>
</dbReference>
<proteinExistence type="predicted"/>
<keyword evidence="6" id="KW-0067">ATP-binding</keyword>
<dbReference type="SUPFAM" id="SSF90123">
    <property type="entry name" value="ABC transporter transmembrane region"/>
    <property type="match status" value="1"/>
</dbReference>
<dbReference type="InterPro" id="IPR036640">
    <property type="entry name" value="ABC1_TM_sf"/>
</dbReference>
<dbReference type="PATRIC" id="fig|1423733.4.peg.1440"/>
<dbReference type="PANTHER" id="PTHR43394">
    <property type="entry name" value="ATP-DEPENDENT PERMEASE MDL1, MITOCHONDRIAL"/>
    <property type="match status" value="1"/>
</dbReference>
<evidence type="ECO:0000256" key="9">
    <source>
        <dbReference type="SAM" id="Phobius"/>
    </source>
</evidence>
<dbReference type="PANTHER" id="PTHR43394:SF1">
    <property type="entry name" value="ATP-BINDING CASSETTE SUB-FAMILY B MEMBER 10, MITOCHONDRIAL"/>
    <property type="match status" value="1"/>
</dbReference>
<feature type="transmembrane region" description="Helical" evidence="9">
    <location>
        <begin position="128"/>
        <end position="148"/>
    </location>
</feature>
<dbReference type="InterPro" id="IPR027417">
    <property type="entry name" value="P-loop_NTPase"/>
</dbReference>
<dbReference type="Gene3D" id="1.20.1560.10">
    <property type="entry name" value="ABC transporter type 1, transmembrane domain"/>
    <property type="match status" value="1"/>
</dbReference>
<dbReference type="EMBL" id="AYYR01000127">
    <property type="protein sequence ID" value="KRM73376.1"/>
    <property type="molecule type" value="Genomic_DNA"/>
</dbReference>
<name>A0A0R2B229_SECCO</name>
<comment type="subcellular location">
    <subcellularLocation>
        <location evidence="1">Cell membrane</location>
        <topology evidence="1">Multi-pass membrane protein</topology>
    </subcellularLocation>
</comment>
<evidence type="ECO:0000256" key="3">
    <source>
        <dbReference type="ARBA" id="ARBA00022475"/>
    </source>
</evidence>
<keyword evidence="4 9" id="KW-0812">Transmembrane</keyword>
<dbReference type="GO" id="GO:0015421">
    <property type="term" value="F:ABC-type oligopeptide transporter activity"/>
    <property type="evidence" value="ECO:0007669"/>
    <property type="project" value="TreeGrafter"/>
</dbReference>
<keyword evidence="3" id="KW-1003">Cell membrane</keyword>
<dbReference type="InterPro" id="IPR003439">
    <property type="entry name" value="ABC_transporter-like_ATP-bd"/>
</dbReference>
<evidence type="ECO:0000256" key="1">
    <source>
        <dbReference type="ARBA" id="ARBA00004651"/>
    </source>
</evidence>
<evidence type="ECO:0000256" key="4">
    <source>
        <dbReference type="ARBA" id="ARBA00022692"/>
    </source>
</evidence>
<dbReference type="PROSITE" id="PS50929">
    <property type="entry name" value="ABC_TM1F"/>
    <property type="match status" value="1"/>
</dbReference>
<evidence type="ECO:0000256" key="5">
    <source>
        <dbReference type="ARBA" id="ARBA00022741"/>
    </source>
</evidence>
<dbReference type="GO" id="GO:0005524">
    <property type="term" value="F:ATP binding"/>
    <property type="evidence" value="ECO:0007669"/>
    <property type="project" value="UniProtKB-KW"/>
</dbReference>
<dbReference type="InterPro" id="IPR017871">
    <property type="entry name" value="ABC_transporter-like_CS"/>
</dbReference>
<dbReference type="FunFam" id="3.40.50.300:FF:000854">
    <property type="entry name" value="Multidrug ABC transporter ATP-binding protein"/>
    <property type="match status" value="1"/>
</dbReference>
<dbReference type="InterPro" id="IPR003593">
    <property type="entry name" value="AAA+_ATPase"/>
</dbReference>
<dbReference type="InterPro" id="IPR011527">
    <property type="entry name" value="ABC1_TM_dom"/>
</dbReference>
<feature type="domain" description="ABC transporter" evidence="10">
    <location>
        <begin position="339"/>
        <end position="579"/>
    </location>
</feature>
<evidence type="ECO:0000313" key="12">
    <source>
        <dbReference type="EMBL" id="KRM73376.1"/>
    </source>
</evidence>
<dbReference type="SUPFAM" id="SSF52540">
    <property type="entry name" value="P-loop containing nucleoside triphosphate hydrolases"/>
    <property type="match status" value="1"/>
</dbReference>
<dbReference type="CDD" id="cd18548">
    <property type="entry name" value="ABC_6TM_Tm287_like"/>
    <property type="match status" value="1"/>
</dbReference>
<evidence type="ECO:0000256" key="6">
    <source>
        <dbReference type="ARBA" id="ARBA00022840"/>
    </source>
</evidence>
<feature type="transmembrane region" description="Helical" evidence="9">
    <location>
        <begin position="285"/>
        <end position="303"/>
    </location>
</feature>
<evidence type="ECO:0000259" key="11">
    <source>
        <dbReference type="PROSITE" id="PS50929"/>
    </source>
</evidence>
<dbReference type="STRING" id="33960.TY91_05360"/>
<sequence>MVKILKRLNRKEVGMILISILFVAAQVGLELAIPGYMTKITTALETKGTTAAQILEPGGTMLLYSILSMASSVIVGYLAAHVAGGFTARLRRSVFNQVLDYSTADIGKFSIPSLLTRSTNDMTQLQQFIAMGMQVIIKAPITVVWAIMKIANKGWQWTTATGVAVLILILMLTVILTLVQPRFKIVQRLTDRLNLITRENLNGIRVVHAYNAENYQNTKFGKANNDLTNTNLFANRVLALMNPGMTLISSGLTLAVYAIGAVIINEATGATKLTLFSNMIVFSSYAMQIIMAFLLLSIIFVLLPRVTVSAARINEVLDVTPSITYPDMDKTAQQAPGTIVFDDVSFKFNGAEANAIQHLSFKARPGETIALIGATGSGKSTVLNLLARRYDLTSGSITIDGVNVNAYTEKTLNNKIGYAPQKAVLFSGTVRSNIDFGTSTNKSEPMTDNQIHDALEAAQAADFVMTSSEQLDAPVAQHGDNYSGGQKQRLAIARAVARKPEILMFDDSFSALDYATDRKLRQTLREKHRDATKIIVAQRISTVMDADQIIVLDQGKVAGIGTHKSLLADNKVYQEIAYSQLSKEELA</sequence>
<dbReference type="SMART" id="SM00382">
    <property type="entry name" value="AAA"/>
    <property type="match status" value="1"/>
</dbReference>
<keyword evidence="2" id="KW-0813">Transport</keyword>
<feature type="transmembrane region" description="Helical" evidence="9">
    <location>
        <begin position="154"/>
        <end position="179"/>
    </location>
</feature>
<dbReference type="Gene3D" id="3.40.50.300">
    <property type="entry name" value="P-loop containing nucleotide triphosphate hydrolases"/>
    <property type="match status" value="1"/>
</dbReference>
<dbReference type="Proteomes" id="UP000051845">
    <property type="component" value="Unassembled WGS sequence"/>
</dbReference>
<dbReference type="Pfam" id="PF00005">
    <property type="entry name" value="ABC_tran"/>
    <property type="match status" value="1"/>
</dbReference>
<feature type="transmembrane region" description="Helical" evidence="9">
    <location>
        <begin position="245"/>
        <end position="265"/>
    </location>
</feature>
<evidence type="ECO:0000259" key="10">
    <source>
        <dbReference type="PROSITE" id="PS50893"/>
    </source>
</evidence>
<organism evidence="12 13">
    <name type="scientific">Secundilactobacillus collinoides DSM 20515 = JCM 1123</name>
    <dbReference type="NCBI Taxonomy" id="1423733"/>
    <lineage>
        <taxon>Bacteria</taxon>
        <taxon>Bacillati</taxon>
        <taxon>Bacillota</taxon>
        <taxon>Bacilli</taxon>
        <taxon>Lactobacillales</taxon>
        <taxon>Lactobacillaceae</taxon>
        <taxon>Secundilactobacillus</taxon>
    </lineage>
</organism>
<dbReference type="RefSeq" id="WP_056997454.1">
    <property type="nucleotide sequence ID" value="NZ_AYYR01000127.1"/>
</dbReference>
<feature type="transmembrane region" description="Helical" evidence="9">
    <location>
        <begin position="12"/>
        <end position="29"/>
    </location>
</feature>
<protein>
    <submittedName>
        <fullName evidence="12">ABC-type multidrug protein lipid transport system, ATPase component</fullName>
    </submittedName>
</protein>
<reference evidence="12 13" key="1">
    <citation type="journal article" date="2015" name="Genome Announc.">
        <title>Expanding the biotechnology potential of lactobacilli through comparative genomics of 213 strains and associated genera.</title>
        <authorList>
            <person name="Sun Z."/>
            <person name="Harris H.M."/>
            <person name="McCann A."/>
            <person name="Guo C."/>
            <person name="Argimon S."/>
            <person name="Zhang W."/>
            <person name="Yang X."/>
            <person name="Jeffery I.B."/>
            <person name="Cooney J.C."/>
            <person name="Kagawa T.F."/>
            <person name="Liu W."/>
            <person name="Song Y."/>
            <person name="Salvetti E."/>
            <person name="Wrobel A."/>
            <person name="Rasinkangas P."/>
            <person name="Parkhill J."/>
            <person name="Rea M.C."/>
            <person name="O'Sullivan O."/>
            <person name="Ritari J."/>
            <person name="Douillard F.P."/>
            <person name="Paul Ross R."/>
            <person name="Yang R."/>
            <person name="Briner A.E."/>
            <person name="Felis G.E."/>
            <person name="de Vos W.M."/>
            <person name="Barrangou R."/>
            <person name="Klaenhammer T.R."/>
            <person name="Caufield P.W."/>
            <person name="Cui Y."/>
            <person name="Zhang H."/>
            <person name="O'Toole P.W."/>
        </authorList>
    </citation>
    <scope>NUCLEOTIDE SEQUENCE [LARGE SCALE GENOMIC DNA]</scope>
    <source>
        <strain evidence="12 13">DSM 20515</strain>
    </source>
</reference>
<dbReference type="AlphaFoldDB" id="A0A0R2B229"/>
<evidence type="ECO:0000313" key="13">
    <source>
        <dbReference type="Proteomes" id="UP000051845"/>
    </source>
</evidence>
<dbReference type="GO" id="GO:0005886">
    <property type="term" value="C:plasma membrane"/>
    <property type="evidence" value="ECO:0007669"/>
    <property type="project" value="UniProtKB-SubCell"/>
</dbReference>
<evidence type="ECO:0000256" key="8">
    <source>
        <dbReference type="ARBA" id="ARBA00023136"/>
    </source>
</evidence>
<evidence type="ECO:0000256" key="7">
    <source>
        <dbReference type="ARBA" id="ARBA00022989"/>
    </source>
</evidence>
<dbReference type="GO" id="GO:0016887">
    <property type="term" value="F:ATP hydrolysis activity"/>
    <property type="evidence" value="ECO:0007669"/>
    <property type="project" value="InterPro"/>
</dbReference>
<keyword evidence="7 9" id="KW-1133">Transmembrane helix</keyword>
<accession>A0A0R2B229</accession>
<comment type="caution">
    <text evidence="12">The sequence shown here is derived from an EMBL/GenBank/DDBJ whole genome shotgun (WGS) entry which is preliminary data.</text>
</comment>
<keyword evidence="8 9" id="KW-0472">Membrane</keyword>
<feature type="domain" description="ABC transmembrane type-1" evidence="11">
    <location>
        <begin position="17"/>
        <end position="305"/>
    </location>
</feature>
<evidence type="ECO:0000256" key="2">
    <source>
        <dbReference type="ARBA" id="ARBA00022448"/>
    </source>
</evidence>
<feature type="transmembrane region" description="Helical" evidence="9">
    <location>
        <begin position="62"/>
        <end position="83"/>
    </location>
</feature>
<dbReference type="InterPro" id="IPR039421">
    <property type="entry name" value="Type_1_exporter"/>
</dbReference>
<keyword evidence="5" id="KW-0547">Nucleotide-binding</keyword>
<dbReference type="Pfam" id="PF00664">
    <property type="entry name" value="ABC_membrane"/>
    <property type="match status" value="1"/>
</dbReference>
<dbReference type="PROSITE" id="PS50893">
    <property type="entry name" value="ABC_TRANSPORTER_2"/>
    <property type="match status" value="1"/>
</dbReference>
<gene>
    <name evidence="12" type="ORF">FC82_GL001371</name>
</gene>